<keyword evidence="4" id="KW-1185">Reference proteome</keyword>
<dbReference type="EC" id="1.3.1.74" evidence="3"/>
<dbReference type="Pfam" id="PF16884">
    <property type="entry name" value="ADH_N_2"/>
    <property type="match status" value="1"/>
</dbReference>
<evidence type="ECO:0000256" key="1">
    <source>
        <dbReference type="ARBA" id="ARBA00023002"/>
    </source>
</evidence>
<dbReference type="SMART" id="SM00829">
    <property type="entry name" value="PKS_ER"/>
    <property type="match status" value="1"/>
</dbReference>
<gene>
    <name evidence="3" type="ORF">TSTA_006630</name>
</gene>
<dbReference type="GO" id="GO:0032440">
    <property type="term" value="F:2-alkenal reductase [NAD(P)H] activity"/>
    <property type="evidence" value="ECO:0007669"/>
    <property type="project" value="UniProtKB-EC"/>
</dbReference>
<dbReference type="InterPro" id="IPR013149">
    <property type="entry name" value="ADH-like_C"/>
</dbReference>
<dbReference type="Pfam" id="PF00107">
    <property type="entry name" value="ADH_zinc_N"/>
    <property type="match status" value="1"/>
</dbReference>
<dbReference type="InterPro" id="IPR036291">
    <property type="entry name" value="NAD(P)-bd_dom_sf"/>
</dbReference>
<evidence type="ECO:0000313" key="4">
    <source>
        <dbReference type="Proteomes" id="UP000001745"/>
    </source>
</evidence>
<dbReference type="InterPro" id="IPR011032">
    <property type="entry name" value="GroES-like_sf"/>
</dbReference>
<dbReference type="GeneID" id="8105348"/>
<dbReference type="PANTHER" id="PTHR43205">
    <property type="entry name" value="PROSTAGLANDIN REDUCTASE"/>
    <property type="match status" value="1"/>
</dbReference>
<name>B8MU10_TALSN</name>
<dbReference type="VEuPathDB" id="FungiDB:TSTA_006630"/>
<dbReference type="PANTHER" id="PTHR43205:SF7">
    <property type="entry name" value="PROSTAGLANDIN REDUCTASE 1"/>
    <property type="match status" value="1"/>
</dbReference>
<dbReference type="AlphaFoldDB" id="B8MU10"/>
<dbReference type="OMA" id="WMSDIPQ"/>
<evidence type="ECO:0000259" key="2">
    <source>
        <dbReference type="SMART" id="SM00829"/>
    </source>
</evidence>
<dbReference type="InterPro" id="IPR041694">
    <property type="entry name" value="ADH_N_2"/>
</dbReference>
<proteinExistence type="predicted"/>
<dbReference type="Gene3D" id="3.40.50.720">
    <property type="entry name" value="NAD(P)-binding Rossmann-like Domain"/>
    <property type="match status" value="1"/>
</dbReference>
<dbReference type="PhylomeDB" id="B8MU10"/>
<dbReference type="SUPFAM" id="SSF50129">
    <property type="entry name" value="GroES-like"/>
    <property type="match status" value="1"/>
</dbReference>
<dbReference type="InParanoid" id="B8MU10"/>
<organism evidence="3 4">
    <name type="scientific">Talaromyces stipitatus (strain ATCC 10500 / CBS 375.48 / QM 6759 / NRRL 1006)</name>
    <name type="common">Penicillium stipitatum</name>
    <dbReference type="NCBI Taxonomy" id="441959"/>
    <lineage>
        <taxon>Eukaryota</taxon>
        <taxon>Fungi</taxon>
        <taxon>Dikarya</taxon>
        <taxon>Ascomycota</taxon>
        <taxon>Pezizomycotina</taxon>
        <taxon>Eurotiomycetes</taxon>
        <taxon>Eurotiomycetidae</taxon>
        <taxon>Eurotiales</taxon>
        <taxon>Trichocomaceae</taxon>
        <taxon>Talaromyces</taxon>
        <taxon>Talaromyces sect. Talaromyces</taxon>
    </lineage>
</organism>
<dbReference type="EMBL" id="EQ962660">
    <property type="protein sequence ID" value="EED12643.1"/>
    <property type="molecule type" value="Genomic_DNA"/>
</dbReference>
<accession>B8MU10</accession>
<sequence>MVSNKALIYKKIPTHSPIVGEHLQVESLPDFDSQNVPAGGAAVKGLYFSCDPYMRGRMRVPERTSYAAAYEVGKPITAYALVQVLRLAGDNEESLTTGKGVTIKKGDILYGLFEIAEYSVLSKEWLEHPFVHKIDNPHNLPLSNFLSILGMTGLTAYSSLYEIGNPKKGETIFISSAAGAVGQIVGQIAKREGLRVIGSVGDDAKLDFIVKDLGFDGGFNYKKEASVLEALKRLAPNGVDIYYENVGGEQLAAAIECMNVHGRIVACGMVSQYSVPPEDRYGVKNLTYIVPKRIRFQGFLVSDPDFGPKYVKERNERVSKWLVEGSIKSKEHIDTGIDKAGTAFVNMLEGKNFGKAIVHVADPE</sequence>
<dbReference type="RefSeq" id="XP_002488297.1">
    <property type="nucleotide sequence ID" value="XM_002488252.1"/>
</dbReference>
<dbReference type="InterPro" id="IPR020843">
    <property type="entry name" value="ER"/>
</dbReference>
<dbReference type="Proteomes" id="UP000001745">
    <property type="component" value="Unassembled WGS sequence"/>
</dbReference>
<reference evidence="4" key="1">
    <citation type="journal article" date="2015" name="Genome Announc.">
        <title>Genome sequence of the AIDS-associated pathogen Penicillium marneffei (ATCC18224) and its near taxonomic relative Talaromyces stipitatus (ATCC10500).</title>
        <authorList>
            <person name="Nierman W.C."/>
            <person name="Fedorova-Abrams N.D."/>
            <person name="Andrianopoulos A."/>
        </authorList>
    </citation>
    <scope>NUCLEOTIDE SEQUENCE [LARGE SCALE GENOMIC DNA]</scope>
    <source>
        <strain evidence="4">ATCC 10500 / CBS 375.48 / QM 6759 / NRRL 1006</strain>
    </source>
</reference>
<evidence type="ECO:0000313" key="3">
    <source>
        <dbReference type="EMBL" id="EED12643.1"/>
    </source>
</evidence>
<protein>
    <submittedName>
        <fullName evidence="3">Alcohol dehydrogenase, putative</fullName>
        <ecNumber evidence="3">1.3.1.74</ecNumber>
    </submittedName>
</protein>
<dbReference type="FunFam" id="3.40.50.720:FF:000121">
    <property type="entry name" value="Prostaglandin reductase 2"/>
    <property type="match status" value="1"/>
</dbReference>
<dbReference type="SUPFAM" id="SSF51735">
    <property type="entry name" value="NAD(P)-binding Rossmann-fold domains"/>
    <property type="match status" value="1"/>
</dbReference>
<keyword evidence="1 3" id="KW-0560">Oxidoreductase</keyword>
<dbReference type="eggNOG" id="KOG1196">
    <property type="taxonomic scope" value="Eukaryota"/>
</dbReference>
<dbReference type="InterPro" id="IPR045010">
    <property type="entry name" value="MDR_fam"/>
</dbReference>
<dbReference type="FunCoup" id="B8MU10">
    <property type="interactions" value="417"/>
</dbReference>
<feature type="domain" description="Enoyl reductase (ER)" evidence="2">
    <location>
        <begin position="59"/>
        <end position="358"/>
    </location>
</feature>
<dbReference type="OrthoDB" id="809632at2759"/>
<dbReference type="Gene3D" id="3.90.180.10">
    <property type="entry name" value="Medium-chain alcohol dehydrogenases, catalytic domain"/>
    <property type="match status" value="1"/>
</dbReference>
<dbReference type="CDD" id="cd05288">
    <property type="entry name" value="PGDH"/>
    <property type="match status" value="1"/>
</dbReference>